<dbReference type="KEGG" id="plue:EWM63_03800"/>
<dbReference type="OrthoDB" id="8758794at2"/>
<sequence length="90" mass="9181">MKTFLNFFRTAAVTVACLAAMSGCATRHPAGTGATVRAIMASQVVPAQPRPERGTDAAAAMAGYANYQRSYVTPTPQGDSAMIGSGLGGK</sequence>
<organism evidence="2 3">
    <name type="scientific">Pseudoduganella lutea</name>
    <dbReference type="NCBI Taxonomy" id="321985"/>
    <lineage>
        <taxon>Bacteria</taxon>
        <taxon>Pseudomonadati</taxon>
        <taxon>Pseudomonadota</taxon>
        <taxon>Betaproteobacteria</taxon>
        <taxon>Burkholderiales</taxon>
        <taxon>Oxalobacteraceae</taxon>
        <taxon>Telluria group</taxon>
        <taxon>Pseudoduganella</taxon>
    </lineage>
</organism>
<dbReference type="EMBL" id="CP035913">
    <property type="protein sequence ID" value="QBE62214.1"/>
    <property type="molecule type" value="Genomic_DNA"/>
</dbReference>
<dbReference type="RefSeq" id="WP_130185351.1">
    <property type="nucleotide sequence ID" value="NZ_CP035913.1"/>
</dbReference>
<evidence type="ECO:0000313" key="3">
    <source>
        <dbReference type="Proteomes" id="UP000290637"/>
    </source>
</evidence>
<evidence type="ECO:0008006" key="4">
    <source>
        <dbReference type="Google" id="ProtNLM"/>
    </source>
</evidence>
<accession>A0A4P6KU45</accession>
<dbReference type="Proteomes" id="UP000290637">
    <property type="component" value="Chromosome"/>
</dbReference>
<name>A0A4P6KU45_9BURK</name>
<protein>
    <recommendedName>
        <fullName evidence="4">Lipoprotein</fullName>
    </recommendedName>
</protein>
<feature type="signal peptide" evidence="1">
    <location>
        <begin position="1"/>
        <end position="27"/>
    </location>
</feature>
<keyword evidence="1" id="KW-0732">Signal</keyword>
<gene>
    <name evidence="2" type="ORF">EWM63_03800</name>
</gene>
<feature type="chain" id="PRO_5020877284" description="Lipoprotein" evidence="1">
    <location>
        <begin position="28"/>
        <end position="90"/>
    </location>
</feature>
<reference evidence="2 3" key="1">
    <citation type="submission" date="2019-02" db="EMBL/GenBank/DDBJ databases">
        <title>Draft Genome Sequences of Six Type Strains of the Genus Massilia.</title>
        <authorList>
            <person name="Miess H."/>
            <person name="Frediansyhah A."/>
            <person name="Gross H."/>
        </authorList>
    </citation>
    <scope>NUCLEOTIDE SEQUENCE [LARGE SCALE GENOMIC DNA]</scope>
    <source>
        <strain evidence="2 3">DSM 17473</strain>
    </source>
</reference>
<dbReference type="PROSITE" id="PS51257">
    <property type="entry name" value="PROKAR_LIPOPROTEIN"/>
    <property type="match status" value="1"/>
</dbReference>
<dbReference type="AlphaFoldDB" id="A0A4P6KU45"/>
<proteinExistence type="predicted"/>
<keyword evidence="3" id="KW-1185">Reference proteome</keyword>
<evidence type="ECO:0000256" key="1">
    <source>
        <dbReference type="SAM" id="SignalP"/>
    </source>
</evidence>
<evidence type="ECO:0000313" key="2">
    <source>
        <dbReference type="EMBL" id="QBE62214.1"/>
    </source>
</evidence>